<keyword evidence="11" id="KW-1003">Cell membrane</keyword>
<keyword evidence="3 11" id="KW-0813">Transport</keyword>
<keyword evidence="5 11" id="KW-0812">Transmembrane</keyword>
<dbReference type="SUPFAM" id="SSF81336">
    <property type="entry name" value="F1F0 ATP synthase subunit A"/>
    <property type="match status" value="1"/>
</dbReference>
<dbReference type="EMBL" id="FWXS01000006">
    <property type="protein sequence ID" value="SMC71066.1"/>
    <property type="molecule type" value="Genomic_DNA"/>
</dbReference>
<evidence type="ECO:0000256" key="6">
    <source>
        <dbReference type="ARBA" id="ARBA00022781"/>
    </source>
</evidence>
<accession>A0A1W2BDT3</accession>
<organism evidence="14 15">
    <name type="scientific">Moheibacter sediminis</name>
    <dbReference type="NCBI Taxonomy" id="1434700"/>
    <lineage>
        <taxon>Bacteria</taxon>
        <taxon>Pseudomonadati</taxon>
        <taxon>Bacteroidota</taxon>
        <taxon>Flavobacteriia</taxon>
        <taxon>Flavobacteriales</taxon>
        <taxon>Weeksellaceae</taxon>
        <taxon>Moheibacter</taxon>
    </lineage>
</organism>
<evidence type="ECO:0000256" key="8">
    <source>
        <dbReference type="ARBA" id="ARBA00023065"/>
    </source>
</evidence>
<protein>
    <recommendedName>
        <fullName evidence="11 12">ATP synthase subunit a</fullName>
    </recommendedName>
    <alternativeName>
        <fullName evidence="11">ATP synthase F0 sector subunit a</fullName>
    </alternativeName>
    <alternativeName>
        <fullName evidence="11">F-ATPase subunit 6</fullName>
    </alternativeName>
</protein>
<evidence type="ECO:0000256" key="11">
    <source>
        <dbReference type="HAMAP-Rule" id="MF_01393"/>
    </source>
</evidence>
<name>A0A1W2BDT3_9FLAO</name>
<keyword evidence="4 11" id="KW-0138">CF(0)</keyword>
<dbReference type="HAMAP" id="MF_01393">
    <property type="entry name" value="ATP_synth_a_bact"/>
    <property type="match status" value="1"/>
</dbReference>
<proteinExistence type="inferred from homology"/>
<dbReference type="OrthoDB" id="9809130at2"/>
<keyword evidence="7 11" id="KW-1133">Transmembrane helix</keyword>
<keyword evidence="15" id="KW-1185">Reference proteome</keyword>
<keyword evidence="6 11" id="KW-0375">Hydrogen ion transport</keyword>
<dbReference type="Gene3D" id="1.20.120.220">
    <property type="entry name" value="ATP synthase, F0 complex, subunit A"/>
    <property type="match status" value="1"/>
</dbReference>
<feature type="transmembrane region" description="Helical" evidence="11">
    <location>
        <begin position="144"/>
        <end position="162"/>
    </location>
</feature>
<dbReference type="InterPro" id="IPR045083">
    <property type="entry name" value="ATP_synth_F0_asu_bact/mt"/>
</dbReference>
<dbReference type="PRINTS" id="PR00123">
    <property type="entry name" value="ATPASEA"/>
</dbReference>
<dbReference type="PANTHER" id="PTHR11410">
    <property type="entry name" value="ATP SYNTHASE SUBUNIT A"/>
    <property type="match status" value="1"/>
</dbReference>
<evidence type="ECO:0000256" key="1">
    <source>
        <dbReference type="ARBA" id="ARBA00004141"/>
    </source>
</evidence>
<dbReference type="CDD" id="cd00310">
    <property type="entry name" value="ATP-synt_Fo_a_6"/>
    <property type="match status" value="1"/>
</dbReference>
<evidence type="ECO:0000256" key="7">
    <source>
        <dbReference type="ARBA" id="ARBA00022989"/>
    </source>
</evidence>
<dbReference type="RefSeq" id="WP_084017582.1">
    <property type="nucleotide sequence ID" value="NZ_FWXS01000006.1"/>
</dbReference>
<feature type="transmembrane region" description="Helical" evidence="11">
    <location>
        <begin position="228"/>
        <end position="248"/>
    </location>
</feature>
<sequence length="372" mass="42237">MKTPIGKFFTFILLIFAFSFSMAENPHAPEAATHVDEKAQRRTEIQADIEHHLQDSHFYGIFGDKEKGVYYGFPLPVILIDNGLKVFSSSEFDHGKKLVEKDGIFYKLYHNKIYKTDAQGTINYDEHHHAMNEKPLDFSITKNVFNIILTGVILLLLFGAMAKGYRKSMVPKGVSSFLEPIVLYVKDEIAIPNIGEKHYKKFMGFLLTVFFFVWFLNMLGISPLAANVTGSVAVTFALALIVLIITLAKGGKTYWLHIFDPLGNTMPWIAKIPLYILLIPIEILGIFIKPFSLMIRLYANITAGHYVMMGLLGIIFIERSIGMSSFSFVLAFVIFIIEFFVALLQAYIFTMLASLYFGFAVQEHHHDHEEAH</sequence>
<evidence type="ECO:0000256" key="9">
    <source>
        <dbReference type="ARBA" id="ARBA00023136"/>
    </source>
</evidence>
<evidence type="ECO:0000256" key="4">
    <source>
        <dbReference type="ARBA" id="ARBA00022547"/>
    </source>
</evidence>
<evidence type="ECO:0000256" key="3">
    <source>
        <dbReference type="ARBA" id="ARBA00022448"/>
    </source>
</evidence>
<feature type="chain" id="PRO_5013207149" description="ATP synthase subunit a" evidence="13">
    <location>
        <begin position="24"/>
        <end position="372"/>
    </location>
</feature>
<evidence type="ECO:0000313" key="15">
    <source>
        <dbReference type="Proteomes" id="UP000192393"/>
    </source>
</evidence>
<dbReference type="InterPro" id="IPR035908">
    <property type="entry name" value="F0_ATP_A_sf"/>
</dbReference>
<evidence type="ECO:0000256" key="2">
    <source>
        <dbReference type="ARBA" id="ARBA00006810"/>
    </source>
</evidence>
<feature type="transmembrane region" description="Helical" evidence="11">
    <location>
        <begin position="202"/>
        <end position="222"/>
    </location>
</feature>
<feature type="transmembrane region" description="Helical" evidence="11">
    <location>
        <begin position="329"/>
        <end position="349"/>
    </location>
</feature>
<evidence type="ECO:0000256" key="5">
    <source>
        <dbReference type="ARBA" id="ARBA00022692"/>
    </source>
</evidence>
<comment type="subcellular location">
    <subcellularLocation>
        <location evidence="11 12">Cell membrane</location>
        <topology evidence="11 12">Multi-pass membrane protein</topology>
    </subcellularLocation>
    <subcellularLocation>
        <location evidence="1">Membrane</location>
        <topology evidence="1">Multi-pass membrane protein</topology>
    </subcellularLocation>
</comment>
<dbReference type="Pfam" id="PF00119">
    <property type="entry name" value="ATP-synt_A"/>
    <property type="match status" value="1"/>
</dbReference>
<dbReference type="GO" id="GO:0005886">
    <property type="term" value="C:plasma membrane"/>
    <property type="evidence" value="ECO:0007669"/>
    <property type="project" value="UniProtKB-SubCell"/>
</dbReference>
<keyword evidence="8 11" id="KW-0406">Ion transport</keyword>
<keyword evidence="10 11" id="KW-0066">ATP synthesis</keyword>
<keyword evidence="9 11" id="KW-0472">Membrane</keyword>
<dbReference type="Proteomes" id="UP000192393">
    <property type="component" value="Unassembled WGS sequence"/>
</dbReference>
<comment type="similarity">
    <text evidence="2 11 12">Belongs to the ATPase A chain family.</text>
</comment>
<dbReference type="STRING" id="1434700.SAMN06296427_10696"/>
<keyword evidence="13" id="KW-0732">Signal</keyword>
<feature type="transmembrane region" description="Helical" evidence="11">
    <location>
        <begin position="268"/>
        <end position="291"/>
    </location>
</feature>
<dbReference type="NCBIfam" id="TIGR01131">
    <property type="entry name" value="ATP_synt_6_or_A"/>
    <property type="match status" value="1"/>
</dbReference>
<dbReference type="InterPro" id="IPR000568">
    <property type="entry name" value="ATP_synth_F0_asu"/>
</dbReference>
<evidence type="ECO:0000256" key="13">
    <source>
        <dbReference type="SAM" id="SignalP"/>
    </source>
</evidence>
<evidence type="ECO:0000313" key="14">
    <source>
        <dbReference type="EMBL" id="SMC71066.1"/>
    </source>
</evidence>
<reference evidence="14 15" key="1">
    <citation type="submission" date="2017-04" db="EMBL/GenBank/DDBJ databases">
        <authorList>
            <person name="Afonso C.L."/>
            <person name="Miller P.J."/>
            <person name="Scott M.A."/>
            <person name="Spackman E."/>
            <person name="Goraichik I."/>
            <person name="Dimitrov K.M."/>
            <person name="Suarez D.L."/>
            <person name="Swayne D.E."/>
        </authorList>
    </citation>
    <scope>NUCLEOTIDE SEQUENCE [LARGE SCALE GENOMIC DNA]</scope>
    <source>
        <strain evidence="14 15">CGMCC 1.12708</strain>
    </source>
</reference>
<gene>
    <name evidence="11" type="primary">atpB</name>
    <name evidence="14" type="ORF">SAMN06296427_10696</name>
</gene>
<dbReference type="GO" id="GO:0046933">
    <property type="term" value="F:proton-transporting ATP synthase activity, rotational mechanism"/>
    <property type="evidence" value="ECO:0007669"/>
    <property type="project" value="UniProtKB-UniRule"/>
</dbReference>
<dbReference type="AlphaFoldDB" id="A0A1W2BDT3"/>
<evidence type="ECO:0000256" key="12">
    <source>
        <dbReference type="RuleBase" id="RU000483"/>
    </source>
</evidence>
<evidence type="ECO:0000256" key="10">
    <source>
        <dbReference type="ARBA" id="ARBA00023310"/>
    </source>
</evidence>
<dbReference type="GO" id="GO:0045259">
    <property type="term" value="C:proton-transporting ATP synthase complex"/>
    <property type="evidence" value="ECO:0007669"/>
    <property type="project" value="UniProtKB-KW"/>
</dbReference>
<dbReference type="PANTHER" id="PTHR11410:SF0">
    <property type="entry name" value="ATP SYNTHASE SUBUNIT A"/>
    <property type="match status" value="1"/>
</dbReference>
<feature type="transmembrane region" description="Helical" evidence="11">
    <location>
        <begin position="297"/>
        <end position="317"/>
    </location>
</feature>
<feature type="signal peptide" evidence="13">
    <location>
        <begin position="1"/>
        <end position="23"/>
    </location>
</feature>
<comment type="function">
    <text evidence="11 12">Key component of the proton channel; it plays a direct role in the translocation of protons across the membrane.</text>
</comment>